<keyword evidence="6" id="KW-0281">Fimbrium</keyword>
<dbReference type="Proteomes" id="UP000669060">
    <property type="component" value="Unassembled WGS sequence"/>
</dbReference>
<keyword evidence="5" id="KW-0106">Calcium</keyword>
<evidence type="ECO:0000313" key="9">
    <source>
        <dbReference type="EMBL" id="MBO3275294.1"/>
    </source>
</evidence>
<keyword evidence="10" id="KW-1185">Reference proteome</keyword>
<name>A0ABS3TRT7_9PSED</name>
<evidence type="ECO:0000256" key="2">
    <source>
        <dbReference type="ARBA" id="ARBA00008387"/>
    </source>
</evidence>
<evidence type="ECO:0000256" key="6">
    <source>
        <dbReference type="ARBA" id="ARBA00023263"/>
    </source>
</evidence>
<keyword evidence="7" id="KW-0732">Signal</keyword>
<evidence type="ECO:0000256" key="1">
    <source>
        <dbReference type="ARBA" id="ARBA00004561"/>
    </source>
</evidence>
<evidence type="ECO:0000259" key="8">
    <source>
        <dbReference type="Pfam" id="PF05567"/>
    </source>
</evidence>
<protein>
    <submittedName>
        <fullName evidence="9">Pilus assembly protein PilY</fullName>
    </submittedName>
</protein>
<evidence type="ECO:0000256" key="3">
    <source>
        <dbReference type="ARBA" id="ARBA00022558"/>
    </source>
</evidence>
<evidence type="ECO:0000256" key="4">
    <source>
        <dbReference type="ARBA" id="ARBA00022723"/>
    </source>
</evidence>
<evidence type="ECO:0000256" key="7">
    <source>
        <dbReference type="SAM" id="SignalP"/>
    </source>
</evidence>
<dbReference type="EMBL" id="JAELYA010000002">
    <property type="protein sequence ID" value="MBO3275294.1"/>
    <property type="molecule type" value="Genomic_DNA"/>
</dbReference>
<reference evidence="9 10" key="1">
    <citation type="submission" date="2020-12" db="EMBL/GenBank/DDBJ databases">
        <title>Pseudomonas schmalbachii sp. nov. isolated from millipede gut.</title>
        <authorList>
            <person name="Shelomi M."/>
        </authorList>
    </citation>
    <scope>NUCLEOTIDE SEQUENCE [LARGE SCALE GENOMIC DNA]</scope>
    <source>
        <strain evidence="9 10">Milli4</strain>
    </source>
</reference>
<comment type="subcellular location">
    <subcellularLocation>
        <location evidence="1">Fimbrium</location>
    </subcellularLocation>
</comment>
<keyword evidence="3" id="KW-1029">Fimbrium biogenesis</keyword>
<feature type="signal peptide" evidence="7">
    <location>
        <begin position="1"/>
        <end position="24"/>
    </location>
</feature>
<dbReference type="InterPro" id="IPR011047">
    <property type="entry name" value="Quinoprotein_ADH-like_sf"/>
</dbReference>
<comment type="caution">
    <text evidence="9">The sequence shown here is derived from an EMBL/GenBank/DDBJ whole genome shotgun (WGS) entry which is preliminary data.</text>
</comment>
<dbReference type="RefSeq" id="WP_208313124.1">
    <property type="nucleotide sequence ID" value="NZ_JAELYA010000002.1"/>
</dbReference>
<sequence>MDYRALLGACTAAGILIATGGSQAAQLDISQQPLFLLQTVAPNLILTLDNSQSMRWAFVPDAMGDNVGEGSLYLTRRVKSASYNPMYYDPKVTYQAPKKVIFSGGQLLSVDYPVSAGDDTFDFTRVYVNGFNPARGTLDLSKNYRVTWQYKTNGPEISNYGTYTNEYAVPKGSLYSLAPNPAADFKVGSVDRTRVGVPAYYYVYDPSLASNCNAENDACYRLVTVSATSGPDGTDERKNFATWYAFYRIRGLAMQSAANRAFLSLPENIRLTWQDLGYCKTLSGTSGCKGISYSGENLLAPFSGEHRANFFGWAADIGFDSGTPLPSALIRAGEFLRRKDVNNPYALVPGVTQAPEYTCRASYHLLMTDGIWVDSNTSVGNADNTGSTLPDGTRYTPRPPFADVSANSLADVAFKYWASDARPDLADNLKPYTRNANGTAAERYWDPGNDPATWQHLVNFTVGLGLGKSLTRPAWGGSTYAGDYTGLLDGSIGWPPVSSNSPNNVYDLWHAALNSRGEFFSADTPEQLVGAFNSILTRISSRNTSAARPAVISPTSESAETGAFTYTPSFSSEDWSGDLIKYRQDPVSGTQAQVWSAKARLLQREQKRGIWMRGRNGNLVEFTWSNLNSEQQAAFNRTLDGDADSLGSARVDYLRGDRSKEGTLFRSRQNLLGDIVGSAPVVVAAPSRPAYLMNALDGQGSYSDFKDARKNRATRIYVGANDGMLHAFDPNGEETFAFVPTAALEKMNRIPDRKYTGNQHQYFVDGPLVTGDVYFGGAWHSVLVGSLGGGGRSMFALDITDPANIRLLWEISAGDSAYRDLGYTLTKPSIARLHDGRWAVVAANGYDSIDDHAVLYLVDIGDGSLIKSIPVSDGGSAPNGLSTPRVVDMDGDGIADYAYAGDIRGNLWRFDLFAPGTPGKPYGEASSFAATSSFRASFGGAPLFQAVSGSGGFQPITSAPRVARHPGGTGLLVIFGTGKYFETSDAVVGSGKAMSLYGIWDRQTAGESALSTPSVTRSRLQEQTLVTKEGVTIGNGTRNIRIVSDKAVAWTSTSAGATVVEKYGWYLDLPDTGERIVSDPTTSGNLLLITTLAPRSDPCEDGVRTWLMALNPLTGGAPDMDALDLNHDGTIDELDRAADSVIVSGIEFPGITGGLAPGLDSEHNLVGCGSDGCLRIDDGIRPGRLSWRRMRD</sequence>
<feature type="domain" description="PilY1 beta-propeller" evidence="8">
    <location>
        <begin position="672"/>
        <end position="1029"/>
    </location>
</feature>
<proteinExistence type="inferred from homology"/>
<accession>A0ABS3TRT7</accession>
<organism evidence="9 10">
    <name type="scientific">Pseudomonas schmalbachii</name>
    <dbReference type="NCBI Taxonomy" id="2816993"/>
    <lineage>
        <taxon>Bacteria</taxon>
        <taxon>Pseudomonadati</taxon>
        <taxon>Pseudomonadota</taxon>
        <taxon>Gammaproteobacteria</taxon>
        <taxon>Pseudomonadales</taxon>
        <taxon>Pseudomonadaceae</taxon>
        <taxon>Pseudomonas</taxon>
    </lineage>
</organism>
<dbReference type="SUPFAM" id="SSF50998">
    <property type="entry name" value="Quinoprotein alcohol dehydrogenase-like"/>
    <property type="match status" value="1"/>
</dbReference>
<keyword evidence="4" id="KW-0479">Metal-binding</keyword>
<comment type="similarity">
    <text evidence="2">Belongs to the PilY1 family.</text>
</comment>
<gene>
    <name evidence="9" type="ORF">JFY56_08665</name>
</gene>
<evidence type="ECO:0000313" key="10">
    <source>
        <dbReference type="Proteomes" id="UP000669060"/>
    </source>
</evidence>
<dbReference type="Pfam" id="PF05567">
    <property type="entry name" value="T4P_PilY1"/>
    <property type="match status" value="1"/>
</dbReference>
<dbReference type="InterPro" id="IPR008707">
    <property type="entry name" value="B-propeller_PilY1"/>
</dbReference>
<evidence type="ECO:0000256" key="5">
    <source>
        <dbReference type="ARBA" id="ARBA00022837"/>
    </source>
</evidence>
<feature type="chain" id="PRO_5045717308" evidence="7">
    <location>
        <begin position="25"/>
        <end position="1192"/>
    </location>
</feature>